<dbReference type="Proteomes" id="UP000585836">
    <property type="component" value="Unassembled WGS sequence"/>
</dbReference>
<evidence type="ECO:0000313" key="2">
    <source>
        <dbReference type="EMBL" id="MBB5929025.1"/>
    </source>
</evidence>
<dbReference type="RefSeq" id="WP_184968066.1">
    <property type="nucleotide sequence ID" value="NZ_JACHJK010000007.1"/>
</dbReference>
<feature type="compositionally biased region" description="Basic and acidic residues" evidence="1">
    <location>
        <begin position="38"/>
        <end position="60"/>
    </location>
</feature>
<keyword evidence="3" id="KW-1185">Reference proteome</keyword>
<accession>A0A7W9URZ8</accession>
<proteinExistence type="predicted"/>
<feature type="compositionally biased region" description="Basic and acidic residues" evidence="1">
    <location>
        <begin position="68"/>
        <end position="91"/>
    </location>
</feature>
<sequence length="111" mass="12301">MDAEDRHDTGGDRARERNAAPGPEEKTVPAPEENTVPGREEDTDPARERERRREADELRRRVAALAHEPPRSLREAVHRAARRRTADDTGRDPAAGTRGRPAEPGDPADTP</sequence>
<gene>
    <name evidence="2" type="ORF">FHS34_004495</name>
</gene>
<protein>
    <submittedName>
        <fullName evidence="2">Uncharacterized protein</fullName>
    </submittedName>
</protein>
<dbReference type="EMBL" id="JACHJK010000007">
    <property type="protein sequence ID" value="MBB5929025.1"/>
    <property type="molecule type" value="Genomic_DNA"/>
</dbReference>
<evidence type="ECO:0000313" key="3">
    <source>
        <dbReference type="Proteomes" id="UP000585836"/>
    </source>
</evidence>
<feature type="region of interest" description="Disordered" evidence="1">
    <location>
        <begin position="1"/>
        <end position="111"/>
    </location>
</feature>
<name>A0A7W9URZ8_9ACTN</name>
<evidence type="ECO:0000256" key="1">
    <source>
        <dbReference type="SAM" id="MobiDB-lite"/>
    </source>
</evidence>
<feature type="compositionally biased region" description="Basic and acidic residues" evidence="1">
    <location>
        <begin position="1"/>
        <end position="27"/>
    </location>
</feature>
<comment type="caution">
    <text evidence="2">The sequence shown here is derived from an EMBL/GenBank/DDBJ whole genome shotgun (WGS) entry which is preliminary data.</text>
</comment>
<reference evidence="2 3" key="1">
    <citation type="submission" date="2020-08" db="EMBL/GenBank/DDBJ databases">
        <title>Genomic Encyclopedia of Type Strains, Phase III (KMG-III): the genomes of soil and plant-associated and newly described type strains.</title>
        <authorList>
            <person name="Whitman W."/>
        </authorList>
    </citation>
    <scope>NUCLEOTIDE SEQUENCE [LARGE SCALE GENOMIC DNA]</scope>
    <source>
        <strain evidence="2 3">CECT 3313</strain>
    </source>
</reference>
<organism evidence="2 3">
    <name type="scientific">Streptomyces echinatus</name>
    <dbReference type="NCBI Taxonomy" id="67293"/>
    <lineage>
        <taxon>Bacteria</taxon>
        <taxon>Bacillati</taxon>
        <taxon>Actinomycetota</taxon>
        <taxon>Actinomycetes</taxon>
        <taxon>Kitasatosporales</taxon>
        <taxon>Streptomycetaceae</taxon>
        <taxon>Streptomyces</taxon>
    </lineage>
</organism>
<dbReference type="AlphaFoldDB" id="A0A7W9URZ8"/>